<dbReference type="InterPro" id="IPR050301">
    <property type="entry name" value="NTE"/>
</dbReference>
<reference evidence="6" key="1">
    <citation type="submission" date="2024-05" db="EMBL/GenBank/DDBJ databases">
        <title>Isolation and characterization of Sporomusa carbonis sp. nov., a carboxydotrophic hydrogenogen in the genus of Sporomusa isolated from a charcoal burning pile.</title>
        <authorList>
            <person name="Boeer T."/>
            <person name="Rosenbaum F."/>
            <person name="Eysell L."/>
            <person name="Mueller V."/>
            <person name="Daniel R."/>
            <person name="Poehlein A."/>
        </authorList>
    </citation>
    <scope>NUCLEOTIDE SEQUENCE [LARGE SCALE GENOMIC DNA]</scope>
    <source>
        <strain evidence="6">DSM 3132</strain>
    </source>
</reference>
<dbReference type="InterPro" id="IPR002641">
    <property type="entry name" value="PNPLA_dom"/>
</dbReference>
<name>A0ABZ3J2Z5_SPOA4</name>
<evidence type="ECO:0000259" key="5">
    <source>
        <dbReference type="PROSITE" id="PS51635"/>
    </source>
</evidence>
<evidence type="ECO:0000256" key="4">
    <source>
        <dbReference type="PROSITE-ProRule" id="PRU01161"/>
    </source>
</evidence>
<feature type="short sequence motif" description="DGA/G" evidence="4">
    <location>
        <begin position="152"/>
        <end position="154"/>
    </location>
</feature>
<dbReference type="Pfam" id="PF01734">
    <property type="entry name" value="Patatin"/>
    <property type="match status" value="1"/>
</dbReference>
<dbReference type="RefSeq" id="WP_093791876.1">
    <property type="nucleotide sequence ID" value="NZ_CP155571.1"/>
</dbReference>
<evidence type="ECO:0000256" key="3">
    <source>
        <dbReference type="ARBA" id="ARBA00023098"/>
    </source>
</evidence>
<evidence type="ECO:0000313" key="6">
    <source>
        <dbReference type="EMBL" id="XFO72498.1"/>
    </source>
</evidence>
<feature type="domain" description="PNPLA" evidence="5">
    <location>
        <begin position="7"/>
        <end position="165"/>
    </location>
</feature>
<dbReference type="Proteomes" id="UP000216052">
    <property type="component" value="Chromosome"/>
</dbReference>
<dbReference type="PANTHER" id="PTHR14226:SF76">
    <property type="entry name" value="NTE FAMILY PROTEIN RSSA"/>
    <property type="match status" value="1"/>
</dbReference>
<dbReference type="PANTHER" id="PTHR14226">
    <property type="entry name" value="NEUROPATHY TARGET ESTERASE/SWISS CHEESE D.MELANOGASTER"/>
    <property type="match status" value="1"/>
</dbReference>
<dbReference type="PROSITE" id="PS51635">
    <property type="entry name" value="PNPLA"/>
    <property type="match status" value="1"/>
</dbReference>
<keyword evidence="1 4" id="KW-0378">Hydrolase</keyword>
<keyword evidence="7" id="KW-1185">Reference proteome</keyword>
<feature type="active site" description="Proton acceptor" evidence="4">
    <location>
        <position position="152"/>
    </location>
</feature>
<dbReference type="SUPFAM" id="SSF52151">
    <property type="entry name" value="FabD/lysophospholipase-like"/>
    <property type="match status" value="1"/>
</dbReference>
<keyword evidence="2 4" id="KW-0442">Lipid degradation</keyword>
<evidence type="ECO:0000256" key="2">
    <source>
        <dbReference type="ARBA" id="ARBA00022963"/>
    </source>
</evidence>
<comment type="caution">
    <text evidence="4">Lacks conserved residue(s) required for the propagation of feature annotation.</text>
</comment>
<proteinExistence type="predicted"/>
<dbReference type="EMBL" id="CP155571">
    <property type="protein sequence ID" value="XFO72498.1"/>
    <property type="molecule type" value="Genomic_DNA"/>
</dbReference>
<feature type="active site" description="Nucleophile" evidence="4">
    <location>
        <position position="40"/>
    </location>
</feature>
<gene>
    <name evidence="6" type="ORF">SPACI_025510</name>
</gene>
<protein>
    <recommendedName>
        <fullName evidence="5">PNPLA domain-containing protein</fullName>
    </recommendedName>
</protein>
<keyword evidence="3 4" id="KW-0443">Lipid metabolism</keyword>
<dbReference type="Gene3D" id="3.40.1090.10">
    <property type="entry name" value="Cytosolic phospholipase A2 catalytic domain"/>
    <property type="match status" value="2"/>
</dbReference>
<evidence type="ECO:0000256" key="1">
    <source>
        <dbReference type="ARBA" id="ARBA00022801"/>
    </source>
</evidence>
<evidence type="ECO:0000313" key="7">
    <source>
        <dbReference type="Proteomes" id="UP000216052"/>
    </source>
</evidence>
<feature type="short sequence motif" description="GXSXG" evidence="4">
    <location>
        <begin position="38"/>
        <end position="42"/>
    </location>
</feature>
<organism evidence="6 7">
    <name type="scientific">Sporomusa acidovorans (strain ATCC 49682 / DSM 3132 / Mol)</name>
    <dbReference type="NCBI Taxonomy" id="1123286"/>
    <lineage>
        <taxon>Bacteria</taxon>
        <taxon>Bacillati</taxon>
        <taxon>Bacillota</taxon>
        <taxon>Negativicutes</taxon>
        <taxon>Selenomonadales</taxon>
        <taxon>Sporomusaceae</taxon>
        <taxon>Sporomusa</taxon>
    </lineage>
</organism>
<sequence length="255" mass="27598">MPPKIGLALGSGGLRGIAHIGVLKVLKTHHIPIDYIAGCSIGSLIGALYASGLDPEIMLKLAQNLKKRHWLDFVIPQMGIVSGERALATIRLLTRQKNFSELKIPLAIVATELNSGHEFVFTEGDVAQAVRASISVPGIFIPFAIDDRLFIDGAVLNPTPVDIVRNMGADIVIAVDLAHAGTICNITNMFDVIIQAIDIMERELCKHRQHHCNILIQPDVGNFPPSSFAMMDECALAGERAAEAVIPQIKELMSD</sequence>
<accession>A0ABZ3J2Z5</accession>
<dbReference type="InterPro" id="IPR016035">
    <property type="entry name" value="Acyl_Trfase/lysoPLipase"/>
</dbReference>